<dbReference type="GeneID" id="140036125"/>
<dbReference type="InterPro" id="IPR002048">
    <property type="entry name" value="EF_hand_dom"/>
</dbReference>
<keyword evidence="2" id="KW-1185">Reference proteome</keyword>
<dbReference type="PANTHER" id="PTHR34574:SF13">
    <property type="entry name" value="EF-HAND DOMAIN-CONTAINING PROTEIN"/>
    <property type="match status" value="1"/>
</dbReference>
<gene>
    <name evidence="3" type="primary">LOC140036125</name>
</gene>
<dbReference type="RefSeq" id="XP_071933511.1">
    <property type="nucleotide sequence ID" value="XM_072077410.1"/>
</dbReference>
<organism evidence="2 3">
    <name type="scientific">Coffea arabica</name>
    <name type="common">Arabian coffee</name>
    <dbReference type="NCBI Taxonomy" id="13443"/>
    <lineage>
        <taxon>Eukaryota</taxon>
        <taxon>Viridiplantae</taxon>
        <taxon>Streptophyta</taxon>
        <taxon>Embryophyta</taxon>
        <taxon>Tracheophyta</taxon>
        <taxon>Spermatophyta</taxon>
        <taxon>Magnoliopsida</taxon>
        <taxon>eudicotyledons</taxon>
        <taxon>Gunneridae</taxon>
        <taxon>Pentapetalae</taxon>
        <taxon>asterids</taxon>
        <taxon>lamiids</taxon>
        <taxon>Gentianales</taxon>
        <taxon>Rubiaceae</taxon>
        <taxon>Ixoroideae</taxon>
        <taxon>Gardenieae complex</taxon>
        <taxon>Bertiereae - Coffeeae clade</taxon>
        <taxon>Coffeeae</taxon>
        <taxon>Coffea</taxon>
    </lineage>
</organism>
<proteinExistence type="predicted"/>
<protein>
    <recommendedName>
        <fullName evidence="1">EF-hand domain-containing protein</fullName>
    </recommendedName>
</protein>
<name>A0ABM4WNZ9_COFAR</name>
<evidence type="ECO:0000259" key="1">
    <source>
        <dbReference type="PROSITE" id="PS50222"/>
    </source>
</evidence>
<dbReference type="PANTHER" id="PTHR34574">
    <property type="entry name" value="CALCIUM-BINDING EF-HAND FAMILY PROTEIN-RELATED"/>
    <property type="match status" value="1"/>
</dbReference>
<dbReference type="PROSITE" id="PS50222">
    <property type="entry name" value="EF_HAND_2"/>
    <property type="match status" value="1"/>
</dbReference>
<accession>A0ABM4WNZ9</accession>
<evidence type="ECO:0000313" key="3">
    <source>
        <dbReference type="RefSeq" id="XP_071933511.1"/>
    </source>
</evidence>
<sequence>MGTVAKLLKEQSVIVAHTENTFDRIGIRRLLSNKFELDKALDTSLQTIPSMVPCRPSRYGKPLIPRDRSAKLSKQYLRVALDVLVPSSGLGPLGAVDQIDKIINEAFKKLDADDRKLVKEDEFKKLLTEILGSTMLQLEGNPISVSTKRTTNSAVHVPLASSSTLLEAPSS</sequence>
<feature type="domain" description="EF-hand" evidence="1">
    <location>
        <begin position="98"/>
        <end position="133"/>
    </location>
</feature>
<reference evidence="3" key="1">
    <citation type="submission" date="2025-08" db="UniProtKB">
        <authorList>
            <consortium name="RefSeq"/>
        </authorList>
    </citation>
    <scope>IDENTIFICATION</scope>
    <source>
        <tissue evidence="3">Leaves</tissue>
    </source>
</reference>
<evidence type="ECO:0000313" key="2">
    <source>
        <dbReference type="Proteomes" id="UP001652660"/>
    </source>
</evidence>
<dbReference type="Proteomes" id="UP001652660">
    <property type="component" value="Chromosome 2e"/>
</dbReference>